<dbReference type="Proteomes" id="UP000309594">
    <property type="component" value="Unassembled WGS sequence"/>
</dbReference>
<protein>
    <recommendedName>
        <fullName evidence="1">GyrI-like small molecule binding domain-containing protein</fullName>
    </recommendedName>
</protein>
<accession>A0A4R0MDZ1</accession>
<proteinExistence type="predicted"/>
<reference evidence="3 5" key="2">
    <citation type="submission" date="2019-04" db="EMBL/GenBank/DDBJ databases">
        <title>Pedobacter sp. RP-1-16 sp. nov., isolated from Arctic soil.</title>
        <authorList>
            <person name="Dahal R.H."/>
            <person name="Kim D.-U."/>
        </authorList>
    </citation>
    <scope>NUCLEOTIDE SEQUENCE [LARGE SCALE GENOMIC DNA]</scope>
    <source>
        <strain evidence="3 5">RP-1-16</strain>
    </source>
</reference>
<dbReference type="PIRSF" id="PIRSF031644">
    <property type="entry name" value="UCP031644"/>
    <property type="match status" value="1"/>
</dbReference>
<accession>A0A4U1G589</accession>
<dbReference type="InterPro" id="IPR008319">
    <property type="entry name" value="GyrI-like_CCH_Lin2189-like"/>
</dbReference>
<evidence type="ECO:0000259" key="1">
    <source>
        <dbReference type="Pfam" id="PF06445"/>
    </source>
</evidence>
<dbReference type="EMBL" id="SJSM01000035">
    <property type="protein sequence ID" value="TCC84024.1"/>
    <property type="molecule type" value="Genomic_DNA"/>
</dbReference>
<evidence type="ECO:0000313" key="4">
    <source>
        <dbReference type="Proteomes" id="UP000291117"/>
    </source>
</evidence>
<dbReference type="Pfam" id="PF06445">
    <property type="entry name" value="GyrI-like"/>
    <property type="match status" value="1"/>
</dbReference>
<feature type="domain" description="GyrI-like small molecule binding" evidence="1">
    <location>
        <begin position="20"/>
        <end position="200"/>
    </location>
</feature>
<gene>
    <name evidence="2" type="ORF">EZ444_25745</name>
    <name evidence="3" type="ORF">FBD94_17840</name>
</gene>
<reference evidence="2 4" key="1">
    <citation type="submission" date="2019-02" db="EMBL/GenBank/DDBJ databases">
        <title>Pedobacter sp. RP-3-8 sp. nov., isolated from Arctic soil.</title>
        <authorList>
            <person name="Dahal R.H."/>
        </authorList>
    </citation>
    <scope>NUCLEOTIDE SEQUENCE [LARGE SCALE GENOMIC DNA]</scope>
    <source>
        <strain evidence="2 4">RP-3-8</strain>
    </source>
</reference>
<name>A0A4U1G589_9SPHI</name>
<evidence type="ECO:0000313" key="5">
    <source>
        <dbReference type="Proteomes" id="UP000309594"/>
    </source>
</evidence>
<dbReference type="InterPro" id="IPR029442">
    <property type="entry name" value="GyrI-like"/>
</dbReference>
<comment type="caution">
    <text evidence="3">The sequence shown here is derived from an EMBL/GenBank/DDBJ whole genome shotgun (WGS) entry which is preliminary data.</text>
</comment>
<evidence type="ECO:0000313" key="3">
    <source>
        <dbReference type="EMBL" id="TKC58484.1"/>
    </source>
</evidence>
<dbReference type="Proteomes" id="UP000291117">
    <property type="component" value="Unassembled WGS sequence"/>
</dbReference>
<evidence type="ECO:0000313" key="2">
    <source>
        <dbReference type="EMBL" id="TCC84024.1"/>
    </source>
</evidence>
<sequence>MEKLNLTKKYKTYYSAKERPEEVTVEEAFFLSLTGKGDPSGTMYREKISALYATAYTIKFACKAIGKDFVVAKLEGLWSFDEKEFGKYGMSEAPLKIPRSEWKYRMMIRLPDYVTNKQINEAIETVIQKKGLPFVKDVEGYLMNEGKVVQMLHVGPFDQEPVTLEEMRQFMEAKGLKRNGLHHEIYLSDLNKTSPEKLKTILREPVV</sequence>
<dbReference type="InterPro" id="IPR011256">
    <property type="entry name" value="Reg_factor_effector_dom_sf"/>
</dbReference>
<dbReference type="SUPFAM" id="SSF55136">
    <property type="entry name" value="Probable bacterial effector-binding domain"/>
    <property type="match status" value="1"/>
</dbReference>
<dbReference type="EMBL" id="SWDX01000007">
    <property type="protein sequence ID" value="TKC58484.1"/>
    <property type="molecule type" value="Genomic_DNA"/>
</dbReference>
<dbReference type="AlphaFoldDB" id="A0A4U1G589"/>
<keyword evidence="4" id="KW-1185">Reference proteome</keyword>
<dbReference type="Gene3D" id="3.20.80.10">
    <property type="entry name" value="Regulatory factor, effector binding domain"/>
    <property type="match status" value="1"/>
</dbReference>
<dbReference type="OrthoDB" id="4772335at2"/>
<organism evidence="3 5">
    <name type="scientific">Pedobacter hiemivivus</name>
    <dbReference type="NCBI Taxonomy" id="2530454"/>
    <lineage>
        <taxon>Bacteria</taxon>
        <taxon>Pseudomonadati</taxon>
        <taxon>Bacteroidota</taxon>
        <taxon>Sphingobacteriia</taxon>
        <taxon>Sphingobacteriales</taxon>
        <taxon>Sphingobacteriaceae</taxon>
        <taxon>Pedobacter</taxon>
    </lineage>
</organism>
<dbReference type="RefSeq" id="WP_131612786.1">
    <property type="nucleotide sequence ID" value="NZ_SJSM01000035.1"/>
</dbReference>